<dbReference type="EMBL" id="AP023081">
    <property type="protein sequence ID" value="BCD88099.1"/>
    <property type="molecule type" value="Genomic_DNA"/>
</dbReference>
<feature type="region of interest" description="Disordered" evidence="1">
    <location>
        <begin position="85"/>
        <end position="129"/>
    </location>
</feature>
<name>A0ABM7LEN1_9PSED</name>
<sequence>MHEVPTLQRLDPQHPRFLHRDTGSGQVLAQRRIEARPVQQAFVVDRLAASAPGNPPWRRRIGTGQRMGEAGMTQAFEHPLRHALQRRETPPLADHPHRVAQPLQPQGHRRARRAGAEHDDLSHGDAPDR</sequence>
<feature type="compositionally biased region" description="Basic and acidic residues" evidence="1">
    <location>
        <begin position="85"/>
        <end position="97"/>
    </location>
</feature>
<evidence type="ECO:0000256" key="1">
    <source>
        <dbReference type="SAM" id="MobiDB-lite"/>
    </source>
</evidence>
<evidence type="ECO:0000313" key="3">
    <source>
        <dbReference type="Proteomes" id="UP001064896"/>
    </source>
</evidence>
<keyword evidence="3" id="KW-1185">Reference proteome</keyword>
<gene>
    <name evidence="2" type="ORF">PSm6_45060</name>
</gene>
<reference evidence="2" key="1">
    <citation type="submission" date="2020-05" db="EMBL/GenBank/DDBJ databases">
        <title>Complete genome sequence of Pseudomonas sp. Sm006.</title>
        <authorList>
            <person name="Takeuchi K."/>
            <person name="Someya N."/>
        </authorList>
    </citation>
    <scope>NUCLEOTIDE SEQUENCE</scope>
    <source>
        <strain evidence="2">Sm006</strain>
    </source>
</reference>
<organism evidence="2 3">
    <name type="scientific">Pseudomonas solani</name>
    <dbReference type="NCBI Taxonomy" id="2731552"/>
    <lineage>
        <taxon>Bacteria</taxon>
        <taxon>Pseudomonadati</taxon>
        <taxon>Pseudomonadota</taxon>
        <taxon>Gammaproteobacteria</taxon>
        <taxon>Pseudomonadales</taxon>
        <taxon>Pseudomonadaceae</taxon>
        <taxon>Pseudomonas</taxon>
    </lineage>
</organism>
<evidence type="ECO:0000313" key="2">
    <source>
        <dbReference type="EMBL" id="BCD88099.1"/>
    </source>
</evidence>
<accession>A0ABM7LEN1</accession>
<dbReference type="Proteomes" id="UP001064896">
    <property type="component" value="Chromosome"/>
</dbReference>
<feature type="compositionally biased region" description="Basic and acidic residues" evidence="1">
    <location>
        <begin position="114"/>
        <end position="129"/>
    </location>
</feature>
<proteinExistence type="predicted"/>
<protein>
    <submittedName>
        <fullName evidence="2">Uncharacterized protein</fullName>
    </submittedName>
</protein>